<dbReference type="AlphaFoldDB" id="A0A0F9SN96"/>
<reference evidence="2" key="1">
    <citation type="journal article" date="2015" name="Nature">
        <title>Complex archaea that bridge the gap between prokaryotes and eukaryotes.</title>
        <authorList>
            <person name="Spang A."/>
            <person name="Saw J.H."/>
            <person name="Jorgensen S.L."/>
            <person name="Zaremba-Niedzwiedzka K."/>
            <person name="Martijn J."/>
            <person name="Lind A.E."/>
            <person name="van Eijk R."/>
            <person name="Schleper C."/>
            <person name="Guy L."/>
            <person name="Ettema T.J."/>
        </authorList>
    </citation>
    <scope>NUCLEOTIDE SEQUENCE</scope>
</reference>
<comment type="caution">
    <text evidence="2">The sequence shown here is derived from an EMBL/GenBank/DDBJ whole genome shotgun (WGS) entry which is preliminary data.</text>
</comment>
<dbReference type="Pfam" id="PF13392">
    <property type="entry name" value="HNH_3"/>
    <property type="match status" value="1"/>
</dbReference>
<dbReference type="InterPro" id="IPR003615">
    <property type="entry name" value="HNH_nuc"/>
</dbReference>
<protein>
    <recommendedName>
        <fullName evidence="1">HNH nuclease domain-containing protein</fullName>
    </recommendedName>
</protein>
<evidence type="ECO:0000259" key="1">
    <source>
        <dbReference type="Pfam" id="PF13392"/>
    </source>
</evidence>
<dbReference type="InterPro" id="IPR044930">
    <property type="entry name" value="Homing_endonuclease_His-Me"/>
</dbReference>
<evidence type="ECO:0000313" key="2">
    <source>
        <dbReference type="EMBL" id="KKN68479.1"/>
    </source>
</evidence>
<dbReference type="InterPro" id="IPR044925">
    <property type="entry name" value="His-Me_finger_sf"/>
</dbReference>
<gene>
    <name evidence="2" type="ORF">LCGC14_0451150</name>
</gene>
<feature type="domain" description="HNH nuclease" evidence="1">
    <location>
        <begin position="45"/>
        <end position="88"/>
    </location>
</feature>
<sequence>MSCPPRPVAPRFWANVIKAKGCWGWKASKDSDGYGHMCVNGKEVGAHRISWWIHNGKIPKGSFVLHTCDNPICTNPRHLFLGNNSINLLDMFAKRRARVQA</sequence>
<dbReference type="SUPFAM" id="SSF54060">
    <property type="entry name" value="His-Me finger endonucleases"/>
    <property type="match status" value="1"/>
</dbReference>
<dbReference type="Gene3D" id="3.90.75.10">
    <property type="entry name" value="Homing Intron 3 (I-ppo) Encoded Endonuclease, Chain A"/>
    <property type="match status" value="1"/>
</dbReference>
<proteinExistence type="predicted"/>
<accession>A0A0F9SN96</accession>
<name>A0A0F9SN96_9ZZZZ</name>
<organism evidence="2">
    <name type="scientific">marine sediment metagenome</name>
    <dbReference type="NCBI Taxonomy" id="412755"/>
    <lineage>
        <taxon>unclassified sequences</taxon>
        <taxon>metagenomes</taxon>
        <taxon>ecological metagenomes</taxon>
    </lineage>
</organism>
<dbReference type="GO" id="GO:0004519">
    <property type="term" value="F:endonuclease activity"/>
    <property type="evidence" value="ECO:0007669"/>
    <property type="project" value="InterPro"/>
</dbReference>
<dbReference type="EMBL" id="LAZR01000448">
    <property type="protein sequence ID" value="KKN68479.1"/>
    <property type="molecule type" value="Genomic_DNA"/>
</dbReference>